<sequence>MRERITSVLQPTQRWCFIHALLALFGAQHLVAVAVNVENRASFVFIEDFRIDNNDSTI</sequence>
<dbReference type="Proteomes" id="UP001054252">
    <property type="component" value="Unassembled WGS sequence"/>
</dbReference>
<organism evidence="1 2">
    <name type="scientific">Rubroshorea leprosula</name>
    <dbReference type="NCBI Taxonomy" id="152421"/>
    <lineage>
        <taxon>Eukaryota</taxon>
        <taxon>Viridiplantae</taxon>
        <taxon>Streptophyta</taxon>
        <taxon>Embryophyta</taxon>
        <taxon>Tracheophyta</taxon>
        <taxon>Spermatophyta</taxon>
        <taxon>Magnoliopsida</taxon>
        <taxon>eudicotyledons</taxon>
        <taxon>Gunneridae</taxon>
        <taxon>Pentapetalae</taxon>
        <taxon>rosids</taxon>
        <taxon>malvids</taxon>
        <taxon>Malvales</taxon>
        <taxon>Dipterocarpaceae</taxon>
        <taxon>Rubroshorea</taxon>
    </lineage>
</organism>
<proteinExistence type="predicted"/>
<keyword evidence="2" id="KW-1185">Reference proteome</keyword>
<comment type="caution">
    <text evidence="1">The sequence shown here is derived from an EMBL/GenBank/DDBJ whole genome shotgun (WGS) entry which is preliminary data.</text>
</comment>
<gene>
    <name evidence="1" type="ORF">SLEP1_g47523</name>
</gene>
<dbReference type="EMBL" id="BPVZ01000136">
    <property type="protein sequence ID" value="GKV39806.1"/>
    <property type="molecule type" value="Genomic_DNA"/>
</dbReference>
<accession>A0AAV5LSZ0</accession>
<dbReference type="AlphaFoldDB" id="A0AAV5LSZ0"/>
<protein>
    <submittedName>
        <fullName evidence="1">Uncharacterized protein</fullName>
    </submittedName>
</protein>
<name>A0AAV5LSZ0_9ROSI</name>
<evidence type="ECO:0000313" key="1">
    <source>
        <dbReference type="EMBL" id="GKV39806.1"/>
    </source>
</evidence>
<evidence type="ECO:0000313" key="2">
    <source>
        <dbReference type="Proteomes" id="UP001054252"/>
    </source>
</evidence>
<reference evidence="1 2" key="1">
    <citation type="journal article" date="2021" name="Commun. Biol.">
        <title>The genome of Shorea leprosula (Dipterocarpaceae) highlights the ecological relevance of drought in aseasonal tropical rainforests.</title>
        <authorList>
            <person name="Ng K.K.S."/>
            <person name="Kobayashi M.J."/>
            <person name="Fawcett J.A."/>
            <person name="Hatakeyama M."/>
            <person name="Paape T."/>
            <person name="Ng C.H."/>
            <person name="Ang C.C."/>
            <person name="Tnah L.H."/>
            <person name="Lee C.T."/>
            <person name="Nishiyama T."/>
            <person name="Sese J."/>
            <person name="O'Brien M.J."/>
            <person name="Copetti D."/>
            <person name="Mohd Noor M.I."/>
            <person name="Ong R.C."/>
            <person name="Putra M."/>
            <person name="Sireger I.Z."/>
            <person name="Indrioko S."/>
            <person name="Kosugi Y."/>
            <person name="Izuno A."/>
            <person name="Isagi Y."/>
            <person name="Lee S.L."/>
            <person name="Shimizu K.K."/>
        </authorList>
    </citation>
    <scope>NUCLEOTIDE SEQUENCE [LARGE SCALE GENOMIC DNA]</scope>
    <source>
        <strain evidence="1">214</strain>
    </source>
</reference>